<protein>
    <recommendedName>
        <fullName evidence="9">Lipid A biosynthesis acyltransferase</fullName>
        <ecNumber evidence="9">2.3.1.242</ecNumber>
    </recommendedName>
    <alternativeName>
        <fullName evidence="9">Kdo(2)-lipid IV(A) acyltransferase</fullName>
    </alternativeName>
</protein>
<dbReference type="Proteomes" id="UP000001955">
    <property type="component" value="Chromosome"/>
</dbReference>
<dbReference type="NCBIfam" id="NF005952">
    <property type="entry name" value="PRK08025.1"/>
    <property type="match status" value="1"/>
</dbReference>
<reference evidence="10 11" key="1">
    <citation type="journal article" date="2012" name="J. Bacteriol.">
        <title>Complete genome sequence of the B12-producing Shimwellia blattae strain DSM 4481, isolated from a cockroach.</title>
        <authorList>
            <person name="Brzuszkiewicz E."/>
            <person name="Waschkowitz T."/>
            <person name="Wiezer A."/>
            <person name="Daniel R."/>
        </authorList>
    </citation>
    <scope>NUCLEOTIDE SEQUENCE [LARGE SCALE GENOMIC DNA]</scope>
    <source>
        <strain evidence="11">ATCC 29907 / DSM 4481 / JCM 1650 / NBRC 105725 / CDC 9005-74</strain>
    </source>
</reference>
<dbReference type="GO" id="GO:0008951">
    <property type="term" value="F:palmitoleoyl [acyl-carrier-protein]-dependent acyltransferase activity"/>
    <property type="evidence" value="ECO:0007669"/>
    <property type="project" value="InterPro"/>
</dbReference>
<evidence type="ECO:0000313" key="11">
    <source>
        <dbReference type="Proteomes" id="UP000001955"/>
    </source>
</evidence>
<keyword evidence="1 9" id="KW-1003">Cell membrane</keyword>
<keyword evidence="6 9" id="KW-1133">Transmembrane helix</keyword>
<evidence type="ECO:0000313" key="10">
    <source>
        <dbReference type="EMBL" id="AFJ47452.1"/>
    </source>
</evidence>
<evidence type="ECO:0000256" key="5">
    <source>
        <dbReference type="ARBA" id="ARBA00022985"/>
    </source>
</evidence>
<dbReference type="GO" id="GO:0036104">
    <property type="term" value="P:Kdo2-lipid A biosynthetic process"/>
    <property type="evidence" value="ECO:0007669"/>
    <property type="project" value="UniProtKB-UniRule"/>
</dbReference>
<name>I2BA98_SHIBC</name>
<evidence type="ECO:0000256" key="3">
    <source>
        <dbReference type="ARBA" id="ARBA00022679"/>
    </source>
</evidence>
<feature type="transmembrane region" description="Helical" evidence="9">
    <location>
        <begin position="36"/>
        <end position="59"/>
    </location>
</feature>
<dbReference type="NCBIfam" id="TIGR02207">
    <property type="entry name" value="lipid_A_htrB"/>
    <property type="match status" value="1"/>
</dbReference>
<keyword evidence="8 9" id="KW-0012">Acyltransferase</keyword>
<evidence type="ECO:0000256" key="9">
    <source>
        <dbReference type="HAMAP-Rule" id="MF_01943"/>
    </source>
</evidence>
<gene>
    <name evidence="9" type="primary">lpxP</name>
    <name evidence="10" type="ordered locus">EBL_c23630</name>
</gene>
<dbReference type="InterPro" id="IPR030857">
    <property type="entry name" value="Lipid_A_LpxP"/>
</dbReference>
<comment type="subcellular location">
    <subcellularLocation>
        <location evidence="9">Cell inner membrane</location>
        <topology evidence="9">Single-pass membrane protein</topology>
    </subcellularLocation>
</comment>
<keyword evidence="4 9" id="KW-0812">Transmembrane</keyword>
<dbReference type="NCBIfam" id="NF005340">
    <property type="entry name" value="PRK06860.1"/>
    <property type="match status" value="1"/>
</dbReference>
<dbReference type="EMBL" id="CP001560">
    <property type="protein sequence ID" value="AFJ47452.1"/>
    <property type="molecule type" value="Genomic_DNA"/>
</dbReference>
<dbReference type="PANTHER" id="PTHR30606">
    <property type="entry name" value="LIPID A BIOSYNTHESIS LAUROYL ACYLTRANSFERASE"/>
    <property type="match status" value="1"/>
</dbReference>
<dbReference type="PATRIC" id="fig|630626.3.peg.2285"/>
<keyword evidence="7 9" id="KW-0472">Membrane</keyword>
<dbReference type="HAMAP" id="MF_01943">
    <property type="entry name" value="Lipid_A_LpxP"/>
    <property type="match status" value="1"/>
</dbReference>
<keyword evidence="2 9" id="KW-0997">Cell inner membrane</keyword>
<dbReference type="EC" id="2.3.1.242" evidence="9"/>
<dbReference type="GO" id="GO:0005886">
    <property type="term" value="C:plasma membrane"/>
    <property type="evidence" value="ECO:0007669"/>
    <property type="project" value="UniProtKB-SubCell"/>
</dbReference>
<dbReference type="PANTHER" id="PTHR30606:SF7">
    <property type="entry name" value="LIPID A BIOSYNTHESIS PALMITOLEOYLTRANSFERASE"/>
    <property type="match status" value="1"/>
</dbReference>
<dbReference type="CDD" id="cd07984">
    <property type="entry name" value="LPLAT_LABLAT-like"/>
    <property type="match status" value="1"/>
</dbReference>
<sequence>MLRSLTPTQPLPSLHRLYSMTQHQRFTTALLHPRYWLTWSGLGLLWLLVQLPYPLIAIIGRGAGRTSRRFLARREQIARRNIALCFPQLSAQKREELISENFASLGMALLETGMAWFWSEKRLRRWFSVDGLQNLADAQHNNRGVLVIGVHFMSLELGGRIMGICKPMMAVYRRHNSPLLEWAQTKGRMRSNKGMIDRRHLKEMVNVLKQGEAVWFAPDQDYGPKGSCFAPFFAVPNAATTNGTYVLSRLSHAAMLTITMVRKTGNKGYQLVIEPELLDYPASDEVAAATWMNKIIEREIMRAPEQYLWVHRRFKTRPGGSASLYI</sequence>
<dbReference type="KEGG" id="ebt:EBL_c23630"/>
<dbReference type="InterPro" id="IPR011920">
    <property type="entry name" value="Lipid_A_LpxL_LpxP"/>
</dbReference>
<proteinExistence type="inferred from homology"/>
<keyword evidence="3 9" id="KW-0808">Transferase</keyword>
<dbReference type="Pfam" id="PF03279">
    <property type="entry name" value="Lip_A_acyltrans"/>
    <property type="match status" value="1"/>
</dbReference>
<comment type="function">
    <text evidence="9">Catalyzes the transfer of an acyl chain from an acyl-[acyl-carrier-protein] (ACP) to Kdo(2)-lipid IV(A) to form Kdo(2)-(acyl)-lipid IV(A).</text>
</comment>
<dbReference type="GO" id="GO:0009409">
    <property type="term" value="P:response to cold"/>
    <property type="evidence" value="ECO:0007669"/>
    <property type="project" value="InterPro"/>
</dbReference>
<dbReference type="HAMAP" id="MF_01942">
    <property type="entry name" value="Lipid_A_LpxL_LpxP"/>
    <property type="match status" value="1"/>
</dbReference>
<evidence type="ECO:0000256" key="8">
    <source>
        <dbReference type="ARBA" id="ARBA00023315"/>
    </source>
</evidence>
<evidence type="ECO:0000256" key="7">
    <source>
        <dbReference type="ARBA" id="ARBA00023136"/>
    </source>
</evidence>
<dbReference type="UniPathway" id="UPA00030"/>
<evidence type="ECO:0000256" key="4">
    <source>
        <dbReference type="ARBA" id="ARBA00022692"/>
    </source>
</evidence>
<dbReference type="eggNOG" id="COG1560">
    <property type="taxonomic scope" value="Bacteria"/>
</dbReference>
<evidence type="ECO:0000256" key="6">
    <source>
        <dbReference type="ARBA" id="ARBA00022989"/>
    </source>
</evidence>
<dbReference type="InterPro" id="IPR004960">
    <property type="entry name" value="LipA_acyltrans"/>
</dbReference>
<keyword evidence="11" id="KW-1185">Reference proteome</keyword>
<dbReference type="GO" id="GO:0009103">
    <property type="term" value="P:lipopolysaccharide biosynthetic process"/>
    <property type="evidence" value="ECO:0007669"/>
    <property type="project" value="UniProtKB-UniRule"/>
</dbReference>
<comment type="similarity">
    <text evidence="9">Belongs to the LpxL/LpxM/LpxP family. LpxP subfamily.</text>
</comment>
<evidence type="ECO:0000256" key="2">
    <source>
        <dbReference type="ARBA" id="ARBA00022519"/>
    </source>
</evidence>
<comment type="pathway">
    <text evidence="9">Bacterial outer membrane biogenesis; lipopolysaccharide biosynthesis.</text>
</comment>
<keyword evidence="5 9" id="KW-0448">Lipopolysaccharide biosynthesis</keyword>
<dbReference type="GO" id="GO:0009245">
    <property type="term" value="P:lipid A biosynthetic process"/>
    <property type="evidence" value="ECO:0007669"/>
    <property type="project" value="InterPro"/>
</dbReference>
<dbReference type="AlphaFoldDB" id="I2BA98"/>
<comment type="catalytic activity">
    <reaction evidence="9">
        <text>an alpha-Kdo-(2-&gt;4)-alpha-Kdo-(2-&gt;6)-lipid IVA + a fatty acyl-[ACP] = an acyl-alpha-Kdo-(2-&gt;4)-alpha-Kdo-(2-&gt;6)-lipid IVA + holo-[ACP]</text>
        <dbReference type="Rhea" id="RHEA:74287"/>
        <dbReference type="Rhea" id="RHEA-COMP:9685"/>
        <dbReference type="Rhea" id="RHEA-COMP:14125"/>
        <dbReference type="ChEBI" id="CHEBI:64479"/>
        <dbReference type="ChEBI" id="CHEBI:138651"/>
        <dbReference type="ChEBI" id="CHEBI:176429"/>
        <dbReference type="ChEBI" id="CHEBI:193149"/>
        <dbReference type="EC" id="2.3.1.242"/>
    </reaction>
</comment>
<accession>I2BA98</accession>
<dbReference type="PIRSF" id="PIRSF026649">
    <property type="entry name" value="MsbB"/>
    <property type="match status" value="1"/>
</dbReference>
<dbReference type="STRING" id="630626.EBL_c23630"/>
<feature type="short sequence motif" description="HXXXXD motif" evidence="9">
    <location>
        <begin position="151"/>
        <end position="156"/>
    </location>
</feature>
<dbReference type="HOGENOM" id="CLU_049421_1_1_6"/>
<organism evidence="10 11">
    <name type="scientific">Shimwellia blattae (strain ATCC 29907 / DSM 4481 / JCM 1650 / NBRC 105725 / CDC 9005-74)</name>
    <name type="common">Escherichia blattae</name>
    <dbReference type="NCBI Taxonomy" id="630626"/>
    <lineage>
        <taxon>Bacteria</taxon>
        <taxon>Pseudomonadati</taxon>
        <taxon>Pseudomonadota</taxon>
        <taxon>Gammaproteobacteria</taxon>
        <taxon>Enterobacterales</taxon>
        <taxon>Enterobacteriaceae</taxon>
        <taxon>Shimwellia</taxon>
    </lineage>
</organism>
<evidence type="ECO:0000256" key="1">
    <source>
        <dbReference type="ARBA" id="ARBA00022475"/>
    </source>
</evidence>